<proteinExistence type="predicted"/>
<dbReference type="PIRSF" id="PIRSF018266">
    <property type="entry name" value="FecR"/>
    <property type="match status" value="1"/>
</dbReference>
<keyword evidence="1" id="KW-1133">Transmembrane helix</keyword>
<evidence type="ECO:0000259" key="2">
    <source>
        <dbReference type="Pfam" id="PF04773"/>
    </source>
</evidence>
<reference evidence="4 5" key="1">
    <citation type="submission" date="2016-04" db="EMBL/GenBank/DDBJ databases">
        <authorList>
            <person name="Chen L."/>
            <person name="Zhuang W."/>
            <person name="Wang G."/>
        </authorList>
    </citation>
    <scope>NUCLEOTIDE SEQUENCE [LARGE SCALE GENOMIC DNA]</scope>
    <source>
        <strain evidence="5">GR20</strain>
    </source>
</reference>
<evidence type="ECO:0000256" key="1">
    <source>
        <dbReference type="SAM" id="Phobius"/>
    </source>
</evidence>
<dbReference type="InterPro" id="IPR032508">
    <property type="entry name" value="FecR_C"/>
</dbReference>
<dbReference type="PANTHER" id="PTHR30273:SF2">
    <property type="entry name" value="PROTEIN FECR"/>
    <property type="match status" value="1"/>
</dbReference>
<evidence type="ECO:0000313" key="5">
    <source>
        <dbReference type="Proteomes" id="UP000192277"/>
    </source>
</evidence>
<dbReference type="PANTHER" id="PTHR30273">
    <property type="entry name" value="PERIPLASMIC SIGNAL SENSOR AND SIGMA FACTOR ACTIVATOR FECR-RELATED"/>
    <property type="match status" value="1"/>
</dbReference>
<dbReference type="Proteomes" id="UP000192277">
    <property type="component" value="Unassembled WGS sequence"/>
</dbReference>
<feature type="transmembrane region" description="Helical" evidence="1">
    <location>
        <begin position="80"/>
        <end position="100"/>
    </location>
</feature>
<keyword evidence="1" id="KW-0812">Transmembrane</keyword>
<dbReference type="Gene3D" id="3.55.50.30">
    <property type="match status" value="1"/>
</dbReference>
<evidence type="ECO:0008006" key="6">
    <source>
        <dbReference type="Google" id="ProtNLM"/>
    </source>
</evidence>
<sequence>MVMDRVAFRELLIRYTSGSATAAERSMIDHWYELLYNNELPSLQQSELDNIEQEMWVFIEKEGNLAEPVVVYRSKRMKRLIYFAAAAVIICLVISGWLVFFNAASTMSYETSRQKDQLAETVNRTTIPQRINLEDGSYILLEPASTISYAKHFDTDKREVYLEGSAFFQVAKDATRPFFVYTSEVVTKVLGTSFDVKAFPNDNTIQVQVHTGKVTVYKRKNGAHEQELAKVNATIITPNQQLLFNRQQASFTRSVTALPQVINIPVNKNNIPFAFTDAPATEVLMALQKAYGITIIYDEEQMSHCSFTGAFTNESFFDRINLLCKAIESTYEQTDGQVIITGSTVKD</sequence>
<comment type="caution">
    <text evidence="4">The sequence shown here is derived from an EMBL/GenBank/DDBJ whole genome shotgun (WGS) entry which is preliminary data.</text>
</comment>
<protein>
    <recommendedName>
        <fullName evidence="6">Anti-FecI sigma factor, FecR</fullName>
    </recommendedName>
</protein>
<dbReference type="InterPro" id="IPR012373">
    <property type="entry name" value="Ferrdict_sens_TM"/>
</dbReference>
<feature type="domain" description="FecR protein" evidence="2">
    <location>
        <begin position="130"/>
        <end position="214"/>
    </location>
</feature>
<accession>A0ABX3NR26</accession>
<dbReference type="Gene3D" id="2.60.120.1440">
    <property type="match status" value="1"/>
</dbReference>
<keyword evidence="5" id="KW-1185">Reference proteome</keyword>
<dbReference type="Pfam" id="PF16344">
    <property type="entry name" value="FecR_C"/>
    <property type="match status" value="1"/>
</dbReference>
<evidence type="ECO:0000259" key="3">
    <source>
        <dbReference type="Pfam" id="PF16344"/>
    </source>
</evidence>
<dbReference type="Pfam" id="PF04773">
    <property type="entry name" value="FecR"/>
    <property type="match status" value="1"/>
</dbReference>
<name>A0ABX3NR26_9BACT</name>
<evidence type="ECO:0000313" key="4">
    <source>
        <dbReference type="EMBL" id="OQP43882.1"/>
    </source>
</evidence>
<organism evidence="4 5">
    <name type="scientific">Niastella koreensis</name>
    <dbReference type="NCBI Taxonomy" id="354356"/>
    <lineage>
        <taxon>Bacteria</taxon>
        <taxon>Pseudomonadati</taxon>
        <taxon>Bacteroidota</taxon>
        <taxon>Chitinophagia</taxon>
        <taxon>Chitinophagales</taxon>
        <taxon>Chitinophagaceae</taxon>
        <taxon>Niastella</taxon>
    </lineage>
</organism>
<dbReference type="EMBL" id="LWBO01000034">
    <property type="protein sequence ID" value="OQP43882.1"/>
    <property type="molecule type" value="Genomic_DNA"/>
</dbReference>
<feature type="domain" description="Protein FecR C-terminal" evidence="3">
    <location>
        <begin position="273"/>
        <end position="340"/>
    </location>
</feature>
<gene>
    <name evidence="4" type="ORF">A4D02_10410</name>
</gene>
<keyword evidence="1" id="KW-0472">Membrane</keyword>
<dbReference type="InterPro" id="IPR006860">
    <property type="entry name" value="FecR"/>
</dbReference>